<evidence type="ECO:0000256" key="2">
    <source>
        <dbReference type="ARBA" id="ARBA00022729"/>
    </source>
</evidence>
<dbReference type="InterPro" id="IPR050490">
    <property type="entry name" value="Bact_solute-bd_prot1"/>
</dbReference>
<organism evidence="8 9">
    <name type="scientific">Caproicibacter fermentans</name>
    <dbReference type="NCBI Taxonomy" id="2576756"/>
    <lineage>
        <taxon>Bacteria</taxon>
        <taxon>Bacillati</taxon>
        <taxon>Bacillota</taxon>
        <taxon>Clostridia</taxon>
        <taxon>Eubacteriales</taxon>
        <taxon>Acutalibacteraceae</taxon>
        <taxon>Caproicibacter</taxon>
    </lineage>
</organism>
<name>A0A6N8HWT9_9FIRM</name>
<keyword evidence="2 6" id="KW-0732">Signal</keyword>
<dbReference type="SUPFAM" id="SSF53850">
    <property type="entry name" value="Periplasmic binding protein-like II"/>
    <property type="match status" value="1"/>
</dbReference>
<sequence>MKRIHRAKRVVALVLSAALLLGASACAKTDTQNRSAAPAAVSKSTDPLAKYSQPVVINTGRQTATNPRFPKGDTYENNAYTRFLKQKLNITIKDAFEANGADYDRQVSLAMAGNSLPDMMLVDNHSDLQEMVDNDQIMDLTDVYNQYASDKIKEYYNSYKDVYQGGAFGKCTFDGKIMAMPDVGGDAGSNVAWIRQDWLDRLKIKVDPDGDGCITPDELKNVAKQFLAKDPGKTGKPVGIPVQPTPTDGSNDGGSFTLTGIANAYGAFPKHWVKDADGKVEYGSIQNETKEFLAAMAGWFKEGILDPQTGTRTWNDCQSLLVNGQTGIAFGQWHMPDWCFNLVKEKDPNAEFRCYAIADKNGKVNYMHVAPNEKYLVVRKEYQHPEAVIRVLNLFYDALNGKDAPTVMPNINEAMKMDNATKPVNMEILDSELNLNSYQQISAAVKDPSKLKDIDMSEDKMIVGEINEYNKDPKSASVEDWSHYTSRLFGLGLYYKLTEKNLFDWRMPGFTGTTDSMESMWTNLDKQENEATIKIITGAVPPSYFDTFVKNWKSQGGDQITSEIESQNAGN</sequence>
<dbReference type="PROSITE" id="PS51257">
    <property type="entry name" value="PROKAR_LIPOPROTEIN"/>
    <property type="match status" value="1"/>
</dbReference>
<feature type="chain" id="PRO_5027069239" evidence="6">
    <location>
        <begin position="28"/>
        <end position="571"/>
    </location>
</feature>
<reference evidence="8 9" key="1">
    <citation type="submission" date="2019-09" db="EMBL/GenBank/DDBJ databases">
        <title>Genome sequence of Clostridium sp. EA1.</title>
        <authorList>
            <person name="Poehlein A."/>
            <person name="Bengelsdorf F.R."/>
            <person name="Daniel R."/>
        </authorList>
    </citation>
    <scope>NUCLEOTIDE SEQUENCE [LARGE SCALE GENOMIC DNA]</scope>
    <source>
        <strain evidence="8 9">EA1</strain>
    </source>
</reference>
<gene>
    <name evidence="8" type="ORF">CAFE_09830</name>
</gene>
<keyword evidence="5" id="KW-0449">Lipoprotein</keyword>
<dbReference type="OrthoDB" id="2644263at2"/>
<dbReference type="GO" id="GO:0005509">
    <property type="term" value="F:calcium ion binding"/>
    <property type="evidence" value="ECO:0007669"/>
    <property type="project" value="InterPro"/>
</dbReference>
<feature type="domain" description="EF-hand" evidence="7">
    <location>
        <begin position="205"/>
        <end position="229"/>
    </location>
</feature>
<dbReference type="InterPro" id="IPR018247">
    <property type="entry name" value="EF_Hand_1_Ca_BS"/>
</dbReference>
<evidence type="ECO:0000256" key="3">
    <source>
        <dbReference type="ARBA" id="ARBA00023136"/>
    </source>
</evidence>
<dbReference type="PROSITE" id="PS00018">
    <property type="entry name" value="EF_HAND_1"/>
    <property type="match status" value="1"/>
</dbReference>
<dbReference type="AlphaFoldDB" id="A0A6N8HWT9"/>
<comment type="caution">
    <text evidence="8">The sequence shown here is derived from an EMBL/GenBank/DDBJ whole genome shotgun (WGS) entry which is preliminary data.</text>
</comment>
<evidence type="ECO:0000313" key="8">
    <source>
        <dbReference type="EMBL" id="MVB10301.1"/>
    </source>
</evidence>
<evidence type="ECO:0000256" key="4">
    <source>
        <dbReference type="ARBA" id="ARBA00023139"/>
    </source>
</evidence>
<dbReference type="RefSeq" id="WP_156989985.1">
    <property type="nucleotide sequence ID" value="NZ_VWXL01000025.1"/>
</dbReference>
<feature type="signal peptide" evidence="6">
    <location>
        <begin position="1"/>
        <end position="27"/>
    </location>
</feature>
<protein>
    <submittedName>
        <fullName evidence="8">Bacterial extracellular solute-binding protein</fullName>
    </submittedName>
</protein>
<keyword evidence="3" id="KW-0472">Membrane</keyword>
<dbReference type="Gene3D" id="3.40.190.10">
    <property type="entry name" value="Periplasmic binding protein-like II"/>
    <property type="match status" value="2"/>
</dbReference>
<keyword evidence="4" id="KW-0564">Palmitate</keyword>
<dbReference type="PANTHER" id="PTHR43649:SF33">
    <property type="entry name" value="POLYGALACTURONAN_RHAMNOGALACTURONAN-BINDING PROTEIN YTCQ"/>
    <property type="match status" value="1"/>
</dbReference>
<dbReference type="PROSITE" id="PS50222">
    <property type="entry name" value="EF_HAND_2"/>
    <property type="match status" value="1"/>
</dbReference>
<evidence type="ECO:0000256" key="6">
    <source>
        <dbReference type="SAM" id="SignalP"/>
    </source>
</evidence>
<evidence type="ECO:0000256" key="5">
    <source>
        <dbReference type="ARBA" id="ARBA00023288"/>
    </source>
</evidence>
<evidence type="ECO:0000259" key="7">
    <source>
        <dbReference type="PROSITE" id="PS50222"/>
    </source>
</evidence>
<keyword evidence="1" id="KW-1003">Cell membrane</keyword>
<evidence type="ECO:0000256" key="1">
    <source>
        <dbReference type="ARBA" id="ARBA00022475"/>
    </source>
</evidence>
<proteinExistence type="predicted"/>
<dbReference type="Pfam" id="PF01547">
    <property type="entry name" value="SBP_bac_1"/>
    <property type="match status" value="1"/>
</dbReference>
<evidence type="ECO:0000313" key="9">
    <source>
        <dbReference type="Proteomes" id="UP000469440"/>
    </source>
</evidence>
<dbReference type="EMBL" id="VWXL01000025">
    <property type="protein sequence ID" value="MVB10301.1"/>
    <property type="molecule type" value="Genomic_DNA"/>
</dbReference>
<keyword evidence="9" id="KW-1185">Reference proteome</keyword>
<dbReference type="InterPro" id="IPR002048">
    <property type="entry name" value="EF_hand_dom"/>
</dbReference>
<dbReference type="Proteomes" id="UP000469440">
    <property type="component" value="Unassembled WGS sequence"/>
</dbReference>
<accession>A0A6N8HWT9</accession>
<dbReference type="PANTHER" id="PTHR43649">
    <property type="entry name" value="ARABINOSE-BINDING PROTEIN-RELATED"/>
    <property type="match status" value="1"/>
</dbReference>
<dbReference type="InterPro" id="IPR006059">
    <property type="entry name" value="SBP"/>
</dbReference>